<name>A0ABX7WNX0_9GAMM</name>
<dbReference type="Pfam" id="PF11848">
    <property type="entry name" value="DUF3368"/>
    <property type="match status" value="1"/>
</dbReference>
<protein>
    <submittedName>
        <fullName evidence="1">DUF3368 domain-containing protein</fullName>
    </submittedName>
</protein>
<evidence type="ECO:0000313" key="1">
    <source>
        <dbReference type="EMBL" id="QTR45521.1"/>
    </source>
</evidence>
<dbReference type="Proteomes" id="UP000672039">
    <property type="component" value="Chromosome"/>
</dbReference>
<dbReference type="PANTHER" id="PTHR39550">
    <property type="entry name" value="SLL0658 PROTEIN"/>
    <property type="match status" value="1"/>
</dbReference>
<evidence type="ECO:0000313" key="2">
    <source>
        <dbReference type="Proteomes" id="UP000672039"/>
    </source>
</evidence>
<accession>A0ABX7WNX0</accession>
<reference evidence="1 2" key="1">
    <citation type="submission" date="2021-04" db="EMBL/GenBank/DDBJ databases">
        <title>Genomics, taxonomy and metabolism of representatives of sulfur bacteria of the genus Thiothrix: Thiothrix fructosivorans QT, Thiothrix unzii A1T and three new species, Thiothrix subterranea sp. nov., Thiothrix litoralis sp. nov. and 'Candidatus Thiothrix anitrata' sp. nov.</title>
        <authorList>
            <person name="Ravin N.V."/>
            <person name="Smolyakov D."/>
            <person name="Rudenko T.S."/>
            <person name="Mardanov A.V."/>
            <person name="Beletsky A.V."/>
            <person name="Markov N.D."/>
            <person name="Fomenkov A.I."/>
            <person name="Roberts R.J."/>
            <person name="Karnachuk O.V."/>
            <person name="Novikov A."/>
            <person name="Grabovich M.Y."/>
        </authorList>
    </citation>
    <scope>NUCLEOTIDE SEQUENCE [LARGE SCALE GENOMIC DNA]</scope>
    <source>
        <strain evidence="1 2">AS</strain>
    </source>
</reference>
<dbReference type="RefSeq" id="WP_210221927.1">
    <property type="nucleotide sequence ID" value="NZ_CP072801.1"/>
</dbReference>
<organism evidence="1 2">
    <name type="scientific">Thiothrix litoralis</name>
    <dbReference type="NCBI Taxonomy" id="2891210"/>
    <lineage>
        <taxon>Bacteria</taxon>
        <taxon>Pseudomonadati</taxon>
        <taxon>Pseudomonadota</taxon>
        <taxon>Gammaproteobacteria</taxon>
        <taxon>Thiotrichales</taxon>
        <taxon>Thiotrichaceae</taxon>
        <taxon>Thiothrix</taxon>
    </lineage>
</organism>
<sequence length="168" mass="18374">MTKTAIVADSGPLIALALIEQLDVLRQLYPRVLLPPAVWHEVTVKGMGMPGAQAIRQLSWLEIIKPEPQVLQPLSILVDPGEAEAIALAQTVTGSIVLLDDSQARRVAERFNVPRIGTVGILRRAKKAGLLTAIKPYILYLQANNIYISDKLAEAVLRDVGEWDGDLH</sequence>
<dbReference type="EMBL" id="CP072801">
    <property type="protein sequence ID" value="QTR45521.1"/>
    <property type="molecule type" value="Genomic_DNA"/>
</dbReference>
<gene>
    <name evidence="1" type="ORF">J9253_16155</name>
</gene>
<dbReference type="InterPro" id="IPR021799">
    <property type="entry name" value="PIN-like_prokaryotic"/>
</dbReference>
<proteinExistence type="predicted"/>
<dbReference type="PANTHER" id="PTHR39550:SF1">
    <property type="entry name" value="SLL0658 PROTEIN"/>
    <property type="match status" value="1"/>
</dbReference>
<keyword evidence="2" id="KW-1185">Reference proteome</keyword>